<dbReference type="PANTHER" id="PTHR12828">
    <property type="entry name" value="PROTEASOME MATURATION PROTEIN UMP1"/>
    <property type="match status" value="1"/>
</dbReference>
<keyword evidence="1" id="KW-0143">Chaperone</keyword>
<dbReference type="Pfam" id="PF05348">
    <property type="entry name" value="UMP1"/>
    <property type="match status" value="1"/>
</dbReference>
<dbReference type="AlphaFoldDB" id="A0A812B880"/>
<accession>A0A812B880</accession>
<dbReference type="GO" id="GO:0005737">
    <property type="term" value="C:cytoplasm"/>
    <property type="evidence" value="ECO:0007669"/>
    <property type="project" value="TreeGrafter"/>
</dbReference>
<name>A0A812B880_ACAPH</name>
<evidence type="ECO:0000256" key="2">
    <source>
        <dbReference type="ARBA" id="ARBA00043974"/>
    </source>
</evidence>
<dbReference type="OrthoDB" id="15001at2759"/>
<gene>
    <name evidence="3" type="ORF">SPHA_11994</name>
</gene>
<sequence>MTSRLGTGSSYPSQLLRQAYIMNFAALDKNNMCSPNMQDVTLPNTGEYGFYDMMLTGIPNTRNKVVPCHPVEEIQKNFKQKNEEMNFSTLRKIQGIHAPLKLKMERIAVSKVGHLPCLPSSNLMLDTLTGQDELVDFGDILNVPEFSETMVDPHILMEKRLKNL</sequence>
<comment type="caution">
    <text evidence="3">The sequence shown here is derived from an EMBL/GenBank/DDBJ whole genome shotgun (WGS) entry which is preliminary data.</text>
</comment>
<organism evidence="3 4">
    <name type="scientific">Acanthosepion pharaonis</name>
    <name type="common">Pharaoh cuttlefish</name>
    <name type="synonym">Sepia pharaonis</name>
    <dbReference type="NCBI Taxonomy" id="158019"/>
    <lineage>
        <taxon>Eukaryota</taxon>
        <taxon>Metazoa</taxon>
        <taxon>Spiralia</taxon>
        <taxon>Lophotrochozoa</taxon>
        <taxon>Mollusca</taxon>
        <taxon>Cephalopoda</taxon>
        <taxon>Coleoidea</taxon>
        <taxon>Decapodiformes</taxon>
        <taxon>Sepiida</taxon>
        <taxon>Sepiina</taxon>
        <taxon>Sepiidae</taxon>
        <taxon>Acanthosepion</taxon>
    </lineage>
</organism>
<reference evidence="3" key="1">
    <citation type="submission" date="2021-01" db="EMBL/GenBank/DDBJ databases">
        <authorList>
            <person name="Li R."/>
            <person name="Bekaert M."/>
        </authorList>
    </citation>
    <scope>NUCLEOTIDE SEQUENCE</scope>
    <source>
        <strain evidence="3">Farmed</strain>
    </source>
</reference>
<keyword evidence="4" id="KW-1185">Reference proteome</keyword>
<dbReference type="PANTHER" id="PTHR12828:SF3">
    <property type="entry name" value="PROTEASOME MATURATION PROTEIN"/>
    <property type="match status" value="1"/>
</dbReference>
<proteinExistence type="inferred from homology"/>
<dbReference type="GO" id="GO:0043248">
    <property type="term" value="P:proteasome assembly"/>
    <property type="evidence" value="ECO:0007669"/>
    <property type="project" value="InterPro"/>
</dbReference>
<dbReference type="InterPro" id="IPR008012">
    <property type="entry name" value="Ump1"/>
</dbReference>
<evidence type="ECO:0000256" key="1">
    <source>
        <dbReference type="ARBA" id="ARBA00023186"/>
    </source>
</evidence>
<dbReference type="GO" id="GO:0005634">
    <property type="term" value="C:nucleus"/>
    <property type="evidence" value="ECO:0007669"/>
    <property type="project" value="TreeGrafter"/>
</dbReference>
<evidence type="ECO:0000313" key="4">
    <source>
        <dbReference type="Proteomes" id="UP000597762"/>
    </source>
</evidence>
<protein>
    <submittedName>
        <fullName evidence="3">POMP</fullName>
    </submittedName>
</protein>
<dbReference type="Proteomes" id="UP000597762">
    <property type="component" value="Unassembled WGS sequence"/>
</dbReference>
<comment type="similarity">
    <text evidence="2">Belongs to the POMP/UMP1 family.</text>
</comment>
<dbReference type="EMBL" id="CAHIKZ030000401">
    <property type="protein sequence ID" value="CAE1172279.1"/>
    <property type="molecule type" value="Genomic_DNA"/>
</dbReference>
<evidence type="ECO:0000313" key="3">
    <source>
        <dbReference type="EMBL" id="CAE1172279.1"/>
    </source>
</evidence>